<accession>A0A2P2NRH4</accession>
<sequence>MLTAYYYPFSDSFFFQSFTSSQVPLLVAF</sequence>
<protein>
    <submittedName>
        <fullName evidence="1">Uncharacterized protein</fullName>
    </submittedName>
</protein>
<organism evidence="1">
    <name type="scientific">Rhizophora mucronata</name>
    <name type="common">Asiatic mangrove</name>
    <dbReference type="NCBI Taxonomy" id="61149"/>
    <lineage>
        <taxon>Eukaryota</taxon>
        <taxon>Viridiplantae</taxon>
        <taxon>Streptophyta</taxon>
        <taxon>Embryophyta</taxon>
        <taxon>Tracheophyta</taxon>
        <taxon>Spermatophyta</taxon>
        <taxon>Magnoliopsida</taxon>
        <taxon>eudicotyledons</taxon>
        <taxon>Gunneridae</taxon>
        <taxon>Pentapetalae</taxon>
        <taxon>rosids</taxon>
        <taxon>fabids</taxon>
        <taxon>Malpighiales</taxon>
        <taxon>Rhizophoraceae</taxon>
        <taxon>Rhizophora</taxon>
    </lineage>
</organism>
<dbReference type="AlphaFoldDB" id="A0A2P2NRH4"/>
<proteinExistence type="predicted"/>
<dbReference type="EMBL" id="GGEC01064507">
    <property type="protein sequence ID" value="MBX44991.1"/>
    <property type="molecule type" value="Transcribed_RNA"/>
</dbReference>
<name>A0A2P2NRH4_RHIMU</name>
<evidence type="ECO:0000313" key="1">
    <source>
        <dbReference type="EMBL" id="MBX44991.1"/>
    </source>
</evidence>
<reference evidence="1" key="1">
    <citation type="submission" date="2018-02" db="EMBL/GenBank/DDBJ databases">
        <title>Rhizophora mucronata_Transcriptome.</title>
        <authorList>
            <person name="Meera S.P."/>
            <person name="Sreeshan A."/>
            <person name="Augustine A."/>
        </authorList>
    </citation>
    <scope>NUCLEOTIDE SEQUENCE</scope>
    <source>
        <tissue evidence="1">Leaf</tissue>
    </source>
</reference>